<name>A0A1I3WHL7_9RHOB</name>
<feature type="binding site" evidence="7">
    <location>
        <position position="65"/>
    </location>
    <ligand>
        <name>Zn(2+)</name>
        <dbReference type="ChEBI" id="CHEBI:29105"/>
        <note>catalytic</note>
    </ligand>
</feature>
<reference evidence="10" key="1">
    <citation type="submission" date="2016-10" db="EMBL/GenBank/DDBJ databases">
        <authorList>
            <person name="Varghese N."/>
            <person name="Submissions S."/>
        </authorList>
    </citation>
    <scope>NUCLEOTIDE SEQUENCE [LARGE SCALE GENOMIC DNA]</scope>
    <source>
        <strain evidence="10">DSM 26471</strain>
    </source>
</reference>
<comment type="subcellular location">
    <subcellularLocation>
        <location evidence="1">Membrane</location>
        <topology evidence="1">Multi-pass membrane protein</topology>
    </subcellularLocation>
</comment>
<keyword evidence="10" id="KW-1185">Reference proteome</keyword>
<keyword evidence="5 8" id="KW-0472">Membrane</keyword>
<organism evidence="9 10">
    <name type="scientific">Celeribacter neptunius</name>
    <dbReference type="NCBI Taxonomy" id="588602"/>
    <lineage>
        <taxon>Bacteria</taxon>
        <taxon>Pseudomonadati</taxon>
        <taxon>Pseudomonadota</taxon>
        <taxon>Alphaproteobacteria</taxon>
        <taxon>Rhodobacterales</taxon>
        <taxon>Roseobacteraceae</taxon>
        <taxon>Celeribacter</taxon>
    </lineage>
</organism>
<feature type="transmembrane region" description="Helical" evidence="8">
    <location>
        <begin position="71"/>
        <end position="91"/>
    </location>
</feature>
<keyword evidence="4 8" id="KW-1133">Transmembrane helix</keyword>
<comment type="cofactor">
    <cofactor evidence="7">
        <name>Zn(2+)</name>
        <dbReference type="ChEBI" id="CHEBI:29105"/>
    </cofactor>
</comment>
<gene>
    <name evidence="9" type="ORF">SAMN04487991_3757</name>
</gene>
<evidence type="ECO:0000256" key="8">
    <source>
        <dbReference type="SAM" id="Phobius"/>
    </source>
</evidence>
<keyword evidence="7" id="KW-0862">Zinc</keyword>
<accession>A0A1I3WHL7</accession>
<sequence length="216" mass="23851">MWNEQIDSYCERLDFTFWSEPVNALTNLAFVIAAIWIYPRTRGLPLARLLAGVLFAIGLGSFAFHTTATRWGALADTLPILAFILIYIFAATRDFFGLETWKSVLVTLMFFPYAAATVPLFAQLGLGSSAGYAPVPLLIFIYGLLLRPAAPKTARGLALGAAILCLSIVMRWLDMPLCGSFPLGTHFLWHLLNALMLAHMIAVYVNHMLEGRALGR</sequence>
<evidence type="ECO:0000313" key="9">
    <source>
        <dbReference type="EMBL" id="SFK07005.1"/>
    </source>
</evidence>
<dbReference type="GO" id="GO:0006672">
    <property type="term" value="P:ceramide metabolic process"/>
    <property type="evidence" value="ECO:0007669"/>
    <property type="project" value="InterPro"/>
</dbReference>
<dbReference type="GO" id="GO:0016020">
    <property type="term" value="C:membrane"/>
    <property type="evidence" value="ECO:0007669"/>
    <property type="project" value="UniProtKB-SubCell"/>
</dbReference>
<dbReference type="Pfam" id="PF05875">
    <property type="entry name" value="Ceramidase"/>
    <property type="match status" value="1"/>
</dbReference>
<evidence type="ECO:0000256" key="4">
    <source>
        <dbReference type="ARBA" id="ARBA00022989"/>
    </source>
</evidence>
<feature type="transmembrane region" description="Helical" evidence="8">
    <location>
        <begin position="46"/>
        <end position="65"/>
    </location>
</feature>
<dbReference type="RefSeq" id="WP_090062309.1">
    <property type="nucleotide sequence ID" value="NZ_FORH01000008.1"/>
</dbReference>
<feature type="transmembrane region" description="Helical" evidence="8">
    <location>
        <begin position="103"/>
        <end position="122"/>
    </location>
</feature>
<evidence type="ECO:0000313" key="10">
    <source>
        <dbReference type="Proteomes" id="UP000199630"/>
    </source>
</evidence>
<proteinExistence type="predicted"/>
<evidence type="ECO:0000256" key="5">
    <source>
        <dbReference type="ARBA" id="ARBA00023136"/>
    </source>
</evidence>
<evidence type="ECO:0000256" key="6">
    <source>
        <dbReference type="PIRSR" id="PIRSR608901-1"/>
    </source>
</evidence>
<feature type="binding site" evidence="7">
    <location>
        <position position="190"/>
    </location>
    <ligand>
        <name>Zn(2+)</name>
        <dbReference type="ChEBI" id="CHEBI:29105"/>
        <note>catalytic</note>
    </ligand>
</feature>
<keyword evidence="2 8" id="KW-0812">Transmembrane</keyword>
<evidence type="ECO:0000256" key="3">
    <source>
        <dbReference type="ARBA" id="ARBA00022801"/>
    </source>
</evidence>
<evidence type="ECO:0000256" key="2">
    <source>
        <dbReference type="ARBA" id="ARBA00022692"/>
    </source>
</evidence>
<keyword evidence="6" id="KW-0479">Metal-binding</keyword>
<dbReference type="Proteomes" id="UP000199630">
    <property type="component" value="Unassembled WGS sequence"/>
</dbReference>
<dbReference type="GO" id="GO:0016811">
    <property type="term" value="F:hydrolase activity, acting on carbon-nitrogen (but not peptide) bonds, in linear amides"/>
    <property type="evidence" value="ECO:0007669"/>
    <property type="project" value="InterPro"/>
</dbReference>
<feature type="binding site" evidence="7">
    <location>
        <position position="186"/>
    </location>
    <ligand>
        <name>Zn(2+)</name>
        <dbReference type="ChEBI" id="CHEBI:29105"/>
        <note>catalytic</note>
    </ligand>
</feature>
<dbReference type="GO" id="GO:0046872">
    <property type="term" value="F:metal ion binding"/>
    <property type="evidence" value="ECO:0007669"/>
    <property type="project" value="UniProtKB-KW"/>
</dbReference>
<protein>
    <submittedName>
        <fullName evidence="9">Ceramidase</fullName>
    </submittedName>
</protein>
<feature type="transmembrane region" description="Helical" evidence="8">
    <location>
        <begin position="128"/>
        <end position="145"/>
    </location>
</feature>
<feature type="binding site" evidence="6">
    <location>
        <position position="20"/>
    </location>
    <ligand>
        <name>Ca(2+)</name>
        <dbReference type="ChEBI" id="CHEBI:29108"/>
    </ligand>
</feature>
<dbReference type="STRING" id="588602.SAMN04487991_3757"/>
<dbReference type="InterPro" id="IPR008901">
    <property type="entry name" value="ACER"/>
</dbReference>
<dbReference type="EMBL" id="FORH01000008">
    <property type="protein sequence ID" value="SFK07005.1"/>
    <property type="molecule type" value="Genomic_DNA"/>
</dbReference>
<evidence type="ECO:0000256" key="1">
    <source>
        <dbReference type="ARBA" id="ARBA00004141"/>
    </source>
</evidence>
<dbReference type="AlphaFoldDB" id="A0A1I3WHL7"/>
<keyword evidence="6" id="KW-0106">Calcium</keyword>
<feature type="transmembrane region" description="Helical" evidence="8">
    <location>
        <begin position="157"/>
        <end position="175"/>
    </location>
</feature>
<evidence type="ECO:0000256" key="7">
    <source>
        <dbReference type="PIRSR" id="PIRSR608901-2"/>
    </source>
</evidence>
<dbReference type="OrthoDB" id="277121at2"/>
<feature type="transmembrane region" description="Helical" evidence="8">
    <location>
        <begin position="22"/>
        <end position="39"/>
    </location>
</feature>
<keyword evidence="3" id="KW-0378">Hydrolase</keyword>
<feature type="transmembrane region" description="Helical" evidence="8">
    <location>
        <begin position="187"/>
        <end position="206"/>
    </location>
</feature>